<dbReference type="RefSeq" id="WP_200343103.1">
    <property type="nucleotide sequence ID" value="NZ_NRRL01000107.1"/>
</dbReference>
<feature type="region of interest" description="Disordered" evidence="1">
    <location>
        <begin position="1"/>
        <end position="59"/>
    </location>
</feature>
<dbReference type="Gene3D" id="3.90.1140.10">
    <property type="entry name" value="Cyclic phosphodiesterase"/>
    <property type="match status" value="1"/>
</dbReference>
<evidence type="ECO:0008006" key="4">
    <source>
        <dbReference type="Google" id="ProtNLM"/>
    </source>
</evidence>
<dbReference type="InterPro" id="IPR009389">
    <property type="entry name" value="DUF1045"/>
</dbReference>
<reference evidence="2 3" key="1">
    <citation type="journal article" date="2020" name="Microorganisms">
        <title>Osmotic Adaptation and Compatible Solute Biosynthesis of Phototrophic Bacteria as Revealed from Genome Analyses.</title>
        <authorList>
            <person name="Imhoff J.F."/>
            <person name="Rahn T."/>
            <person name="Kunzel S."/>
            <person name="Keller A."/>
            <person name="Neulinger S.C."/>
        </authorList>
    </citation>
    <scope>NUCLEOTIDE SEQUENCE [LARGE SCALE GENOMIC DNA]</scope>
    <source>
        <strain evidence="2 3">DSM 9895</strain>
    </source>
</reference>
<dbReference type="EMBL" id="NRRL01000107">
    <property type="protein sequence ID" value="MBK1670659.1"/>
    <property type="molecule type" value="Genomic_DNA"/>
</dbReference>
<organism evidence="2 3">
    <name type="scientific">Rhodovibrio sodomensis</name>
    <dbReference type="NCBI Taxonomy" id="1088"/>
    <lineage>
        <taxon>Bacteria</taxon>
        <taxon>Pseudomonadati</taxon>
        <taxon>Pseudomonadota</taxon>
        <taxon>Alphaproteobacteria</taxon>
        <taxon>Rhodospirillales</taxon>
        <taxon>Rhodovibrionaceae</taxon>
        <taxon>Rhodovibrio</taxon>
    </lineage>
</organism>
<name>A0ABS1DJK4_9PROT</name>
<gene>
    <name evidence="2" type="ORF">CKO28_21800</name>
</gene>
<dbReference type="Proteomes" id="UP001296873">
    <property type="component" value="Unassembled WGS sequence"/>
</dbReference>
<evidence type="ECO:0000313" key="3">
    <source>
        <dbReference type="Proteomes" id="UP001296873"/>
    </source>
</evidence>
<comment type="caution">
    <text evidence="2">The sequence shown here is derived from an EMBL/GenBank/DDBJ whole genome shotgun (WGS) entry which is preliminary data.</text>
</comment>
<evidence type="ECO:0000313" key="2">
    <source>
        <dbReference type="EMBL" id="MBK1670659.1"/>
    </source>
</evidence>
<proteinExistence type="predicted"/>
<protein>
    <recommendedName>
        <fullName evidence="4">Phosphonate metabolism protein</fullName>
    </recommendedName>
</protein>
<accession>A0ABS1DJK4</accession>
<keyword evidence="3" id="KW-1185">Reference proteome</keyword>
<dbReference type="PIRSF" id="PIRSF033328">
    <property type="entry name" value="Phest_Mll4975"/>
    <property type="match status" value="1"/>
</dbReference>
<feature type="compositionally biased region" description="Polar residues" evidence="1">
    <location>
        <begin position="1"/>
        <end position="17"/>
    </location>
</feature>
<sequence length="274" mass="29480">MDRSSNTPQGPLSQKPAQAQPRPDAGAATGPETDGEPGTAPPADETPDPADARYAIYWTPPPDGPMAILGEQLFGPGRADLAQAVGVDPDTLIQATEGPAHYGLHATLRAPFHLADGVAPEVLGQAIADFAAQHAAAPIPEPELAELGPYLVLRPSRQAPELDALAANVVQAFDPYRAPLGGRELERRRADGLTPRQEEHLHRWGYPYVFDTFRFHVTLAGPCDGQTRTLLARALQPQLAPLLTMDWTLDALSLVTQPDRYTAFDLVERFPLTG</sequence>
<dbReference type="Pfam" id="PF06299">
    <property type="entry name" value="DUF1045"/>
    <property type="match status" value="1"/>
</dbReference>
<evidence type="ECO:0000256" key="1">
    <source>
        <dbReference type="SAM" id="MobiDB-lite"/>
    </source>
</evidence>